<reference evidence="1 2" key="1">
    <citation type="submission" date="2018-10" db="EMBL/GenBank/DDBJ databases">
        <title>Genomic Encyclopedia of Archaeal and Bacterial Type Strains, Phase II (KMG-II): from individual species to whole genera.</title>
        <authorList>
            <person name="Goeker M."/>
        </authorList>
    </citation>
    <scope>NUCLEOTIDE SEQUENCE [LARGE SCALE GENOMIC DNA]</scope>
    <source>
        <strain evidence="1 2">DSM 43383</strain>
    </source>
</reference>
<organism evidence="1 2">
    <name type="scientific">Actinomadura pelletieri DSM 43383</name>
    <dbReference type="NCBI Taxonomy" id="1120940"/>
    <lineage>
        <taxon>Bacteria</taxon>
        <taxon>Bacillati</taxon>
        <taxon>Actinomycetota</taxon>
        <taxon>Actinomycetes</taxon>
        <taxon>Streptosporangiales</taxon>
        <taxon>Thermomonosporaceae</taxon>
        <taxon>Actinomadura</taxon>
    </lineage>
</organism>
<dbReference type="EMBL" id="RBWU01000001">
    <property type="protein sequence ID" value="RKS78652.1"/>
    <property type="molecule type" value="Genomic_DNA"/>
</dbReference>
<dbReference type="AlphaFoldDB" id="A0A495QX11"/>
<dbReference type="Proteomes" id="UP000274601">
    <property type="component" value="Unassembled WGS sequence"/>
</dbReference>
<evidence type="ECO:0000313" key="1">
    <source>
        <dbReference type="EMBL" id="RKS78652.1"/>
    </source>
</evidence>
<evidence type="ECO:0000313" key="2">
    <source>
        <dbReference type="Proteomes" id="UP000274601"/>
    </source>
</evidence>
<name>A0A495QX11_9ACTN</name>
<proteinExistence type="predicted"/>
<protein>
    <submittedName>
        <fullName evidence="1">Uncharacterized protein</fullName>
    </submittedName>
</protein>
<sequence length="96" mass="10291">MLMDVNSLRKTIASLIASLEGHAFQAFCDRLGSEPHISGVVPTRGCREEPFVRRSAGQCMAVCEDKMAGDGRPSVCDMPDVLLLEQLLLCGDLGGP</sequence>
<accession>A0A495QX11</accession>
<keyword evidence="2" id="KW-1185">Reference proteome</keyword>
<comment type="caution">
    <text evidence="1">The sequence shown here is derived from an EMBL/GenBank/DDBJ whole genome shotgun (WGS) entry which is preliminary data.</text>
</comment>
<gene>
    <name evidence="1" type="ORF">BZB76_0071</name>
</gene>